<evidence type="ECO:0000313" key="5">
    <source>
        <dbReference type="EMBL" id="PSK90477.1"/>
    </source>
</evidence>
<dbReference type="NCBIfam" id="NF010000">
    <property type="entry name" value="PRK13473.1"/>
    <property type="match status" value="1"/>
</dbReference>
<evidence type="ECO:0000256" key="1">
    <source>
        <dbReference type="ARBA" id="ARBA00023002"/>
    </source>
</evidence>
<dbReference type="InterPro" id="IPR016163">
    <property type="entry name" value="Ald_DH_C"/>
</dbReference>
<dbReference type="CDD" id="cd07092">
    <property type="entry name" value="ALDH_ABALDH-YdcW"/>
    <property type="match status" value="1"/>
</dbReference>
<dbReference type="PROSITE" id="PS00687">
    <property type="entry name" value="ALDEHYDE_DEHYDR_GLU"/>
    <property type="match status" value="1"/>
</dbReference>
<proteinExistence type="inferred from homology"/>
<dbReference type="Gene3D" id="3.40.605.10">
    <property type="entry name" value="Aldehyde Dehydrogenase, Chain A, domain 1"/>
    <property type="match status" value="1"/>
</dbReference>
<dbReference type="InterPro" id="IPR016160">
    <property type="entry name" value="Ald_DH_CS_CYS"/>
</dbReference>
<dbReference type="PROSITE" id="PS00070">
    <property type="entry name" value="ALDEHYDE_DEHYDR_CYS"/>
    <property type="match status" value="1"/>
</dbReference>
<dbReference type="InterPro" id="IPR016162">
    <property type="entry name" value="Ald_DH_N"/>
</dbReference>
<dbReference type="Gene3D" id="3.40.309.10">
    <property type="entry name" value="Aldehyde Dehydrogenase, Chain A, domain 2"/>
    <property type="match status" value="1"/>
</dbReference>
<dbReference type="InterPro" id="IPR029510">
    <property type="entry name" value="Ald_DH_CS_GLU"/>
</dbReference>
<dbReference type="RefSeq" id="WP_106585775.1">
    <property type="nucleotide sequence ID" value="NZ_PYGA01000022.1"/>
</dbReference>
<evidence type="ECO:0000256" key="2">
    <source>
        <dbReference type="PROSITE-ProRule" id="PRU10007"/>
    </source>
</evidence>
<dbReference type="InterPro" id="IPR015590">
    <property type="entry name" value="Aldehyde_DH_dom"/>
</dbReference>
<dbReference type="InterPro" id="IPR016161">
    <property type="entry name" value="Ald_DH/histidinol_DH"/>
</dbReference>
<organism evidence="5 6">
    <name type="scientific">Murinocardiopsis flavida</name>
    <dbReference type="NCBI Taxonomy" id="645275"/>
    <lineage>
        <taxon>Bacteria</taxon>
        <taxon>Bacillati</taxon>
        <taxon>Actinomycetota</taxon>
        <taxon>Actinomycetes</taxon>
        <taxon>Streptosporangiales</taxon>
        <taxon>Nocardiopsidaceae</taxon>
        <taxon>Murinocardiopsis</taxon>
    </lineage>
</organism>
<evidence type="ECO:0000259" key="4">
    <source>
        <dbReference type="Pfam" id="PF00171"/>
    </source>
</evidence>
<keyword evidence="6" id="KW-1185">Reference proteome</keyword>
<name>A0A2P8CZV1_9ACTN</name>
<keyword evidence="1 3" id="KW-0560">Oxidoreductase</keyword>
<dbReference type="OrthoDB" id="3802174at2"/>
<dbReference type="FunFam" id="3.40.605.10:FF:000001">
    <property type="entry name" value="Aldehyde dehydrogenase 1"/>
    <property type="match status" value="1"/>
</dbReference>
<protein>
    <submittedName>
        <fullName evidence="5">Betaine-aldehyde dehydrogenase</fullName>
    </submittedName>
</protein>
<feature type="active site" evidence="2">
    <location>
        <position position="249"/>
    </location>
</feature>
<comment type="caution">
    <text evidence="5">The sequence shown here is derived from an EMBL/GenBank/DDBJ whole genome shotgun (WGS) entry which is preliminary data.</text>
</comment>
<dbReference type="PANTHER" id="PTHR11699">
    <property type="entry name" value="ALDEHYDE DEHYDROGENASE-RELATED"/>
    <property type="match status" value="1"/>
</dbReference>
<dbReference type="Pfam" id="PF00171">
    <property type="entry name" value="Aldedh"/>
    <property type="match status" value="1"/>
</dbReference>
<dbReference type="GO" id="GO:0016620">
    <property type="term" value="F:oxidoreductase activity, acting on the aldehyde or oxo group of donors, NAD or NADP as acceptor"/>
    <property type="evidence" value="ECO:0007669"/>
    <property type="project" value="InterPro"/>
</dbReference>
<dbReference type="Proteomes" id="UP000240542">
    <property type="component" value="Unassembled WGS sequence"/>
</dbReference>
<evidence type="ECO:0000256" key="3">
    <source>
        <dbReference type="RuleBase" id="RU003345"/>
    </source>
</evidence>
<feature type="domain" description="Aldehyde dehydrogenase" evidence="4">
    <location>
        <begin position="20"/>
        <end position="471"/>
    </location>
</feature>
<gene>
    <name evidence="5" type="ORF">CLV63_12211</name>
</gene>
<dbReference type="AlphaFoldDB" id="A0A2P8CZV1"/>
<dbReference type="EMBL" id="PYGA01000022">
    <property type="protein sequence ID" value="PSK90477.1"/>
    <property type="molecule type" value="Genomic_DNA"/>
</dbReference>
<sequence>MSGEPRTLHNFINGAPAAAEETGDLIDPVTEEVFARAPLSGAHEVDTAVRAAAGAFERWRDTTPAERQLALFRIAEDVERRAAEIVAAESENTGKPLGLTLDEEIPMALDAIRFFAGAARTLEGRSAGEYMAGHTSWVRREPVGVCAQVTPWNYPLLMAVWKWAPAIAAGNTVVLKPSDTTPVSTLLTAEILAEHLPPGVFNVVCGDRGTGRALVAHPGPQMVSITGSVRAGKEVAAAAAAHLKRTHLELGGKAPVIVFDDADPAAAAAAIAEAGYFNAGQDCTAATRVLAGPRVHDAFLDALVGQAKNVRTGPPGDDGAAYGPLNNVAQFGRVAGFVDRLPGHADVLAGGRRARDRGYFYEPTVVGGLRQDDEIVQNEVFGPVITVQRFDSEDRAVEWANGVEYGLASSVWTTDHARALRVSRRLDFGCVWINCHIPLVAEMPHGGFKSSGHGKDLSMYGFEDYTRVKHVMSNHEEA</sequence>
<evidence type="ECO:0000313" key="6">
    <source>
        <dbReference type="Proteomes" id="UP000240542"/>
    </source>
</evidence>
<dbReference type="SUPFAM" id="SSF53720">
    <property type="entry name" value="ALDH-like"/>
    <property type="match status" value="1"/>
</dbReference>
<accession>A0A2P8CZV1</accession>
<reference evidence="5 6" key="1">
    <citation type="submission" date="2018-03" db="EMBL/GenBank/DDBJ databases">
        <title>Genomic Encyclopedia of Archaeal and Bacterial Type Strains, Phase II (KMG-II): from individual species to whole genera.</title>
        <authorList>
            <person name="Goeker M."/>
        </authorList>
    </citation>
    <scope>NUCLEOTIDE SEQUENCE [LARGE SCALE GENOMIC DNA]</scope>
    <source>
        <strain evidence="5 6">DSM 45312</strain>
    </source>
</reference>
<comment type="similarity">
    <text evidence="3">Belongs to the aldehyde dehydrogenase family.</text>
</comment>
<dbReference type="InterPro" id="IPR015657">
    <property type="entry name" value="Aminobutyraldehyde_DH"/>
</dbReference>